<proteinExistence type="predicted"/>
<dbReference type="AlphaFoldDB" id="A0A2H1V6J5"/>
<reference evidence="1" key="1">
    <citation type="submission" date="2016-07" db="EMBL/GenBank/DDBJ databases">
        <authorList>
            <person name="Bretaudeau A."/>
        </authorList>
    </citation>
    <scope>NUCLEOTIDE SEQUENCE</scope>
    <source>
        <strain evidence="1">Rice</strain>
        <tissue evidence="1">Whole body</tissue>
    </source>
</reference>
<evidence type="ECO:0000313" key="1">
    <source>
        <dbReference type="EMBL" id="SOQ36451.1"/>
    </source>
</evidence>
<name>A0A2H1V6J5_SPOFR</name>
<protein>
    <submittedName>
        <fullName evidence="1">SFRICE_022825</fullName>
    </submittedName>
</protein>
<gene>
    <name evidence="1" type="ORF">SFRICE_022825</name>
</gene>
<accession>A0A2H1V6J5</accession>
<dbReference type="EMBL" id="ODYU01000936">
    <property type="protein sequence ID" value="SOQ36451.1"/>
    <property type="molecule type" value="Genomic_DNA"/>
</dbReference>
<organism evidence="1">
    <name type="scientific">Spodoptera frugiperda</name>
    <name type="common">Fall armyworm</name>
    <dbReference type="NCBI Taxonomy" id="7108"/>
    <lineage>
        <taxon>Eukaryota</taxon>
        <taxon>Metazoa</taxon>
        <taxon>Ecdysozoa</taxon>
        <taxon>Arthropoda</taxon>
        <taxon>Hexapoda</taxon>
        <taxon>Insecta</taxon>
        <taxon>Pterygota</taxon>
        <taxon>Neoptera</taxon>
        <taxon>Endopterygota</taxon>
        <taxon>Lepidoptera</taxon>
        <taxon>Glossata</taxon>
        <taxon>Ditrysia</taxon>
        <taxon>Noctuoidea</taxon>
        <taxon>Noctuidae</taxon>
        <taxon>Amphipyrinae</taxon>
        <taxon>Spodoptera</taxon>
    </lineage>
</organism>
<sequence length="252" mass="28981">MKWYECRDHDTTMSFDVRWSEMTKFHSHTRTPGLSSNNFPEALRAPPGTLKNAQTLDASPPWLEGYENFTGDREAGYRWPDYSKQRIYKQIDTQCTRSRACVSNEPAGVRQTSQLARWAVLITCQRLPFIVATVSDARQCVKRFKSVLHNEISFTVSSVADIVMRLVYERPRRAQLGAVVIKLSNTFALFPQPRGRRVKVCLFGCLSINNAETNERILMKFGIQTGYELTWIISDLTARLVRWLGNWLPRNG</sequence>